<protein>
    <submittedName>
        <fullName evidence="2">DUF1168-domain-containing protein</fullName>
    </submittedName>
</protein>
<dbReference type="OrthoDB" id="10067079at2759"/>
<dbReference type="InterPro" id="IPR009548">
    <property type="entry name" value="Prkrip1"/>
</dbReference>
<feature type="region of interest" description="Disordered" evidence="1">
    <location>
        <begin position="1"/>
        <end position="77"/>
    </location>
</feature>
<name>A0A8H6IBF1_9AGAR</name>
<evidence type="ECO:0000256" key="1">
    <source>
        <dbReference type="SAM" id="MobiDB-lite"/>
    </source>
</evidence>
<feature type="compositionally biased region" description="Polar residues" evidence="1">
    <location>
        <begin position="1"/>
        <end position="13"/>
    </location>
</feature>
<organism evidence="2 3">
    <name type="scientific">Ephemerocybe angulata</name>
    <dbReference type="NCBI Taxonomy" id="980116"/>
    <lineage>
        <taxon>Eukaryota</taxon>
        <taxon>Fungi</taxon>
        <taxon>Dikarya</taxon>
        <taxon>Basidiomycota</taxon>
        <taxon>Agaricomycotina</taxon>
        <taxon>Agaricomycetes</taxon>
        <taxon>Agaricomycetidae</taxon>
        <taxon>Agaricales</taxon>
        <taxon>Agaricineae</taxon>
        <taxon>Psathyrellaceae</taxon>
        <taxon>Ephemerocybe</taxon>
    </lineage>
</organism>
<gene>
    <name evidence="2" type="ORF">DFP72DRAFT_959095</name>
</gene>
<feature type="compositionally biased region" description="Basic and acidic residues" evidence="1">
    <location>
        <begin position="148"/>
        <end position="159"/>
    </location>
</feature>
<dbReference type="EMBL" id="JACGCI010000010">
    <property type="protein sequence ID" value="KAF6761202.1"/>
    <property type="molecule type" value="Genomic_DNA"/>
</dbReference>
<dbReference type="PANTHER" id="PTHR13507">
    <property type="entry name" value="PRKR-INTERACTING PROTEIN 1"/>
    <property type="match status" value="1"/>
</dbReference>
<dbReference type="PANTHER" id="PTHR13507:SF0">
    <property type="entry name" value="PRKR-INTERACTING PROTEIN 1"/>
    <property type="match status" value="1"/>
</dbReference>
<feature type="compositionally biased region" description="Acidic residues" evidence="1">
    <location>
        <begin position="183"/>
        <end position="195"/>
    </location>
</feature>
<feature type="compositionally biased region" description="Basic and acidic residues" evidence="1">
    <location>
        <begin position="30"/>
        <end position="44"/>
    </location>
</feature>
<comment type="caution">
    <text evidence="2">The sequence shown here is derived from an EMBL/GenBank/DDBJ whole genome shotgun (WGS) entry which is preliminary data.</text>
</comment>
<dbReference type="AlphaFoldDB" id="A0A8H6IBF1"/>
<evidence type="ECO:0000313" key="2">
    <source>
        <dbReference type="EMBL" id="KAF6761202.1"/>
    </source>
</evidence>
<dbReference type="GO" id="GO:0005730">
    <property type="term" value="C:nucleolus"/>
    <property type="evidence" value="ECO:0007669"/>
    <property type="project" value="TreeGrafter"/>
</dbReference>
<feature type="compositionally biased region" description="Basic residues" evidence="1">
    <location>
        <begin position="126"/>
        <end position="143"/>
    </location>
</feature>
<dbReference type="GO" id="GO:0004860">
    <property type="term" value="F:protein kinase inhibitor activity"/>
    <property type="evidence" value="ECO:0007669"/>
    <property type="project" value="TreeGrafter"/>
</dbReference>
<accession>A0A8H6IBF1</accession>
<feature type="region of interest" description="Disordered" evidence="1">
    <location>
        <begin position="121"/>
        <end position="216"/>
    </location>
</feature>
<dbReference type="GO" id="GO:0003725">
    <property type="term" value="F:double-stranded RNA binding"/>
    <property type="evidence" value="ECO:0007669"/>
    <property type="project" value="InterPro"/>
</dbReference>
<sequence length="232" mass="25467">MSNPSTPGPSSRPASAAGTGSHKHALTAVEKQRSQLERLLKDPSKPVYIPAPPKEKGIRPPREMMKNVQGSSAGAGSGEFHVYKAARRREYERLKMLEEQHEAELITSEFEKKRAEADAIAEAKTAKNRAKRQKKKEKSKSKGPSKASDSKDGDGKAAEESGVPFKKRRLVHGQELMFKRPGEEEDESGDEEDGQDVVGPQVPLAQTSSVPEPEEALPVKVVEHKINIIEDD</sequence>
<feature type="compositionally biased region" description="Basic and acidic residues" evidence="1">
    <location>
        <begin position="53"/>
        <end position="65"/>
    </location>
</feature>
<keyword evidence="3" id="KW-1185">Reference proteome</keyword>
<proteinExistence type="predicted"/>
<dbReference type="Pfam" id="PF06658">
    <property type="entry name" value="DUF1168"/>
    <property type="match status" value="1"/>
</dbReference>
<reference evidence="2 3" key="1">
    <citation type="submission" date="2020-07" db="EMBL/GenBank/DDBJ databases">
        <title>Comparative genomics of pyrophilous fungi reveals a link between fire events and developmental genes.</title>
        <authorList>
            <consortium name="DOE Joint Genome Institute"/>
            <person name="Steindorff A.S."/>
            <person name="Carver A."/>
            <person name="Calhoun S."/>
            <person name="Stillman K."/>
            <person name="Liu H."/>
            <person name="Lipzen A."/>
            <person name="Pangilinan J."/>
            <person name="Labutti K."/>
            <person name="Bruns T.D."/>
            <person name="Grigoriev I.V."/>
        </authorList>
    </citation>
    <scope>NUCLEOTIDE SEQUENCE [LARGE SCALE GENOMIC DNA]</scope>
    <source>
        <strain evidence="2 3">CBS 144469</strain>
    </source>
</reference>
<evidence type="ECO:0000313" key="3">
    <source>
        <dbReference type="Proteomes" id="UP000521943"/>
    </source>
</evidence>
<dbReference type="GO" id="GO:0019901">
    <property type="term" value="F:protein kinase binding"/>
    <property type="evidence" value="ECO:0007669"/>
    <property type="project" value="TreeGrafter"/>
</dbReference>
<dbReference type="Proteomes" id="UP000521943">
    <property type="component" value="Unassembled WGS sequence"/>
</dbReference>